<protein>
    <submittedName>
        <fullName evidence="2">Uncharacterized protein</fullName>
    </submittedName>
</protein>
<dbReference type="EMBL" id="RXIC02000020">
    <property type="protein sequence ID" value="KAB1222367.1"/>
    <property type="molecule type" value="Genomic_DNA"/>
</dbReference>
<evidence type="ECO:0000313" key="3">
    <source>
        <dbReference type="Proteomes" id="UP000516437"/>
    </source>
</evidence>
<feature type="region of interest" description="Disordered" evidence="1">
    <location>
        <begin position="1"/>
        <end position="122"/>
    </location>
</feature>
<sequence>MESLVRREGKDNEEKKETIGNEKYKDEENDHYKGECSEDQECDNNDDTEDDGSDRENEEDELNEDGDGKDDEAGDEEGAGDSFGKVFKPGSISKVYVRPELGDGGRAKRSRADHDSKHPAGG</sequence>
<accession>A0A6A1WER1</accession>
<proteinExistence type="predicted"/>
<keyword evidence="3" id="KW-1185">Reference proteome</keyword>
<feature type="compositionally biased region" description="Basic and acidic residues" evidence="1">
    <location>
        <begin position="100"/>
        <end position="122"/>
    </location>
</feature>
<dbReference type="Proteomes" id="UP000516437">
    <property type="component" value="Chromosome 2"/>
</dbReference>
<comment type="caution">
    <text evidence="2">The sequence shown here is derived from an EMBL/GenBank/DDBJ whole genome shotgun (WGS) entry which is preliminary data.</text>
</comment>
<evidence type="ECO:0000256" key="1">
    <source>
        <dbReference type="SAM" id="MobiDB-lite"/>
    </source>
</evidence>
<dbReference type="AlphaFoldDB" id="A0A6A1WER1"/>
<gene>
    <name evidence="2" type="ORF">CJ030_MR2G025505</name>
</gene>
<reference evidence="2 3" key="1">
    <citation type="journal article" date="2019" name="Plant Biotechnol. J.">
        <title>The red bayberry genome and genetic basis of sex determination.</title>
        <authorList>
            <person name="Jia H.M."/>
            <person name="Jia H.J."/>
            <person name="Cai Q.L."/>
            <person name="Wang Y."/>
            <person name="Zhao H.B."/>
            <person name="Yang W.F."/>
            <person name="Wang G.Y."/>
            <person name="Li Y.H."/>
            <person name="Zhan D.L."/>
            <person name="Shen Y.T."/>
            <person name="Niu Q.F."/>
            <person name="Chang L."/>
            <person name="Qiu J."/>
            <person name="Zhao L."/>
            <person name="Xie H.B."/>
            <person name="Fu W.Y."/>
            <person name="Jin J."/>
            <person name="Li X.W."/>
            <person name="Jiao Y."/>
            <person name="Zhou C.C."/>
            <person name="Tu T."/>
            <person name="Chai C.Y."/>
            <person name="Gao J.L."/>
            <person name="Fan L.J."/>
            <person name="van de Weg E."/>
            <person name="Wang J.Y."/>
            <person name="Gao Z.S."/>
        </authorList>
    </citation>
    <scope>NUCLEOTIDE SEQUENCE [LARGE SCALE GENOMIC DNA]</scope>
    <source>
        <tissue evidence="2">Leaves</tissue>
    </source>
</reference>
<evidence type="ECO:0000313" key="2">
    <source>
        <dbReference type="EMBL" id="KAB1222367.1"/>
    </source>
</evidence>
<organism evidence="2 3">
    <name type="scientific">Morella rubra</name>
    <name type="common">Chinese bayberry</name>
    <dbReference type="NCBI Taxonomy" id="262757"/>
    <lineage>
        <taxon>Eukaryota</taxon>
        <taxon>Viridiplantae</taxon>
        <taxon>Streptophyta</taxon>
        <taxon>Embryophyta</taxon>
        <taxon>Tracheophyta</taxon>
        <taxon>Spermatophyta</taxon>
        <taxon>Magnoliopsida</taxon>
        <taxon>eudicotyledons</taxon>
        <taxon>Gunneridae</taxon>
        <taxon>Pentapetalae</taxon>
        <taxon>rosids</taxon>
        <taxon>fabids</taxon>
        <taxon>Fagales</taxon>
        <taxon>Myricaceae</taxon>
        <taxon>Morella</taxon>
    </lineage>
</organism>
<feature type="compositionally biased region" description="Acidic residues" evidence="1">
    <location>
        <begin position="37"/>
        <end position="79"/>
    </location>
</feature>
<feature type="compositionally biased region" description="Basic and acidic residues" evidence="1">
    <location>
        <begin position="1"/>
        <end position="36"/>
    </location>
</feature>
<name>A0A6A1WER1_9ROSI</name>